<dbReference type="PROSITE" id="PS51155">
    <property type="entry name" value="CHIT_BIND_RR_2"/>
    <property type="match status" value="1"/>
</dbReference>
<keyword evidence="4" id="KW-1133">Transmembrane helix</keyword>
<evidence type="ECO:0000256" key="1">
    <source>
        <dbReference type="ARBA" id="ARBA00022460"/>
    </source>
</evidence>
<name>A0A1B6DDN5_9HEMI</name>
<dbReference type="PANTHER" id="PTHR10380:SF209">
    <property type="match status" value="1"/>
</dbReference>
<feature type="region of interest" description="Disordered" evidence="3">
    <location>
        <begin position="541"/>
        <end position="575"/>
    </location>
</feature>
<dbReference type="InterPro" id="IPR050468">
    <property type="entry name" value="Cuticle_Struct_Prot"/>
</dbReference>
<keyword evidence="1 2" id="KW-0193">Cuticle</keyword>
<dbReference type="EMBL" id="GEDC01031656">
    <property type="protein sequence ID" value="JAS05642.1"/>
    <property type="molecule type" value="Transcribed_RNA"/>
</dbReference>
<keyword evidence="4" id="KW-0472">Membrane</keyword>
<accession>A0A1B6DDN5</accession>
<feature type="compositionally biased region" description="Polar residues" evidence="3">
    <location>
        <begin position="566"/>
        <end position="575"/>
    </location>
</feature>
<feature type="region of interest" description="Disordered" evidence="3">
    <location>
        <begin position="397"/>
        <end position="421"/>
    </location>
</feature>
<feature type="region of interest" description="Disordered" evidence="3">
    <location>
        <begin position="596"/>
        <end position="623"/>
    </location>
</feature>
<proteinExistence type="predicted"/>
<dbReference type="PANTHER" id="PTHR10380">
    <property type="entry name" value="CUTICLE PROTEIN"/>
    <property type="match status" value="1"/>
</dbReference>
<evidence type="ECO:0000256" key="2">
    <source>
        <dbReference type="PROSITE-ProRule" id="PRU00497"/>
    </source>
</evidence>
<feature type="compositionally biased region" description="Low complexity" evidence="3">
    <location>
        <begin position="600"/>
        <end position="622"/>
    </location>
</feature>
<dbReference type="AlphaFoldDB" id="A0A1B6DDN5"/>
<evidence type="ECO:0000313" key="6">
    <source>
        <dbReference type="EMBL" id="JAS23705.1"/>
    </source>
</evidence>
<feature type="non-terminal residue" evidence="6">
    <location>
        <position position="1"/>
    </location>
</feature>
<feature type="region of interest" description="Disordered" evidence="3">
    <location>
        <begin position="249"/>
        <end position="297"/>
    </location>
</feature>
<organism evidence="6">
    <name type="scientific">Clastoptera arizonana</name>
    <name type="common">Arizona spittle bug</name>
    <dbReference type="NCBI Taxonomy" id="38151"/>
    <lineage>
        <taxon>Eukaryota</taxon>
        <taxon>Metazoa</taxon>
        <taxon>Ecdysozoa</taxon>
        <taxon>Arthropoda</taxon>
        <taxon>Hexapoda</taxon>
        <taxon>Insecta</taxon>
        <taxon>Pterygota</taxon>
        <taxon>Neoptera</taxon>
        <taxon>Paraneoptera</taxon>
        <taxon>Hemiptera</taxon>
        <taxon>Auchenorrhyncha</taxon>
        <taxon>Cercopoidea</taxon>
        <taxon>Clastopteridae</taxon>
        <taxon>Clastoptera</taxon>
    </lineage>
</organism>
<evidence type="ECO:0000313" key="5">
    <source>
        <dbReference type="EMBL" id="JAS05642.1"/>
    </source>
</evidence>
<dbReference type="EMBL" id="GEDC01013593">
    <property type="protein sequence ID" value="JAS23705.1"/>
    <property type="molecule type" value="Transcribed_RNA"/>
</dbReference>
<dbReference type="InterPro" id="IPR000618">
    <property type="entry name" value="Insect_cuticle"/>
</dbReference>
<reference evidence="6" key="1">
    <citation type="submission" date="2015-12" db="EMBL/GenBank/DDBJ databases">
        <title>De novo transcriptome assembly of four potential Pierce s Disease insect vectors from Arizona vineyards.</title>
        <authorList>
            <person name="Tassone E.E."/>
        </authorList>
    </citation>
    <scope>NUCLEOTIDE SEQUENCE</scope>
</reference>
<feature type="compositionally biased region" description="Basic and acidic residues" evidence="3">
    <location>
        <begin position="265"/>
        <end position="275"/>
    </location>
</feature>
<sequence>DGAESDMYCSAYCSKCCGTMLKLLCLFFSQTLVWCLVITLWTTTLANSQELPPEVGILKQINRVNDDGSYTFGYEATDGSFKIETRDVLGNIKGMFGFIDENGELKRVSYTANNGTGFQASGNIGNSPSDKVIPTSGYTTVRPASTDSSSRRPVLILRTPPDDNTRAPVIQHIPRKTLVKGSTTAQSTTTPVYGEYINGRRPQPITDLFLNPNNEVTTTSEPQVTETPDDITTTNHPIRKILITKRPVDEKVTKSKGGNALRRQLTRDPESRSDTADVYSGDTTPRYLPPGRSQFVPSLPPQLVTAYRNQLLAQNGLRESTTQPPYRPDFNFPPPGYLPFDQNQYPPTPPPIPNRNRIPIPLPNLPQPYPIPGTISPRNRPSVVDEQEYPVQDNRKYIPSTTRPINNSVRPVYQQDDGVSPPYPASYRSLRDELMEYLLQYLQYRSNRINPYLPPNYQNQFPNPNVNYPYPNQPYNFNPYINPNFVNPYINPNINPNVPFQNPYINPYTPQPLGYPNVNYPQNIPNVPYVTPNIQYSGQQYTQSSQYVPRGYEPDPRLPPVESQRSRPPQASTDAVSYQLPPAQLLRMLLARGTTKEYDTQPTQTTTLESYTTTPQPTTKQPVRNVQIVAAASTTSSVTVQPPKDEMEMQA</sequence>
<feature type="compositionally biased region" description="Polar residues" evidence="3">
    <location>
        <begin position="399"/>
        <end position="409"/>
    </location>
</feature>
<dbReference type="Pfam" id="PF00379">
    <property type="entry name" value="Chitin_bind_4"/>
    <property type="match status" value="1"/>
</dbReference>
<evidence type="ECO:0000256" key="4">
    <source>
        <dbReference type="SAM" id="Phobius"/>
    </source>
</evidence>
<evidence type="ECO:0000256" key="3">
    <source>
        <dbReference type="SAM" id="MobiDB-lite"/>
    </source>
</evidence>
<dbReference type="GO" id="GO:0008010">
    <property type="term" value="F:structural constituent of chitin-based larval cuticle"/>
    <property type="evidence" value="ECO:0007669"/>
    <property type="project" value="TreeGrafter"/>
</dbReference>
<dbReference type="PROSITE" id="PS00233">
    <property type="entry name" value="CHIT_BIND_RR_1"/>
    <property type="match status" value="1"/>
</dbReference>
<gene>
    <name evidence="5" type="ORF">g.22008</name>
    <name evidence="6" type="ORF">g.22011</name>
</gene>
<dbReference type="GO" id="GO:0062129">
    <property type="term" value="C:chitin-based extracellular matrix"/>
    <property type="evidence" value="ECO:0007669"/>
    <property type="project" value="TreeGrafter"/>
</dbReference>
<dbReference type="InterPro" id="IPR031311">
    <property type="entry name" value="CHIT_BIND_RR_consensus"/>
</dbReference>
<feature type="transmembrane region" description="Helical" evidence="4">
    <location>
        <begin position="21"/>
        <end position="41"/>
    </location>
</feature>
<keyword evidence="4" id="KW-0812">Transmembrane</keyword>
<protein>
    <recommendedName>
        <fullName evidence="7">Cuticle protein 6</fullName>
    </recommendedName>
</protein>
<evidence type="ECO:0008006" key="7">
    <source>
        <dbReference type="Google" id="ProtNLM"/>
    </source>
</evidence>